<evidence type="ECO:0000256" key="2">
    <source>
        <dbReference type="ARBA" id="ARBA00009265"/>
    </source>
</evidence>
<feature type="compositionally biased region" description="Basic and acidic residues" evidence="4">
    <location>
        <begin position="21"/>
        <end position="39"/>
    </location>
</feature>
<feature type="compositionally biased region" description="Acidic residues" evidence="4">
    <location>
        <begin position="234"/>
        <end position="249"/>
    </location>
</feature>
<sequence>MSSGVGDQLVVPKFGSFKSKNGQEKPKDRNESRKKDSRNDRRKRSRHDDGHERHRRDGSRESKRRRERPRSRERERRAEKKPVDHNTSTHASGPELFTIDTKGDPLIRRYGTLDKSHVPAYYRHGRGRVLGTSGWLVMYRDGPNNTFGLRMPGQGPPRFRDREGLRSKRPLAHSHPIPLGKRRGAPAGEDDEDDGFLALGSSKKQVQTDRSSDDEKGPSYRSIEGKAKPKDYDSDMDSNSDPASSEEDSVQISNPLQWKSIQLNRRVKERPEDIDSWLELVEHQDELLRANTAEGTAPDNETHSYIEIKVSMLEKALPNARDATDRERILVPLMREGVKIWSTKVATKRWAELGSQAHSHALWKVRLEFAMTSITEFDYASVKAMLLERLRHVLSLGHEDTGAYMEVIEVFLLATRFVHDAGYKELAVAAWQAILELTFFRPEAHAGATPDSVPDSFQEFWESEVPRIGEAGASGWKHYVATDGQQEPPEPAQAPRMAAARSQDAFEAWSQLEVEHANAAKLPARTMDEGTEDDPFRVVTYTDIEPFLFMVPQPLVSSISASLLDAFLIFCGLPPASSNPWARTLYKDQLLAPVGSNIPSVEMDDAKPELQEDESVVRRPPHFHRPYSAFAISPVLLFPGKDWFSYLQSQLQNTSVEGNWLEITLGQLIFSADCRDLAEYYLAVAFARDASSVKKTAKKLLKQSPDNASLYNAYALVEHARGNTDVAAKVLESALSSSLVSKQSNRFRLQHTAAWILFVNGNLASSKKALCATSGSQAEVSFADVLKANSAFSGSMVEALSMGDTEAAETAAECAVLHSYLTNGEASEPMSLSQGNISAAMQTLDSTAQELSLRGHGSSPACERLIQFGAHLIYLHAAKGPHRRAYIRDQARKHLQSFPANAILLSVLEWSDAGMRIIDETRQLLRDTTLRWPGAGCVGSRLFAIQHELGRGNAHTTKAAFEQAVRSDACRSSVALWVWYIRFAHAHRKQLRGRGGAGGRAAVDVFYRALRHCPWAKMVFLEAFETLAGEMVEDELRSAYGMMTAKGLRVHVELDEAAGRQGRADEGTG</sequence>
<evidence type="ECO:0000256" key="4">
    <source>
        <dbReference type="SAM" id="MobiDB-lite"/>
    </source>
</evidence>
<dbReference type="PANTHER" id="PTHR13471:SF0">
    <property type="entry name" value="NUCLEAR EXOSOME REGULATOR NRDE2"/>
    <property type="match status" value="1"/>
</dbReference>
<proteinExistence type="inferred from homology"/>
<evidence type="ECO:0000313" key="6">
    <source>
        <dbReference type="Proteomes" id="UP000243081"/>
    </source>
</evidence>
<feature type="compositionally biased region" description="Basic residues" evidence="4">
    <location>
        <begin position="53"/>
        <end position="69"/>
    </location>
</feature>
<name>A0A179IED6_CORDF</name>
<dbReference type="InterPro" id="IPR013633">
    <property type="entry name" value="NRDE-2"/>
</dbReference>
<keyword evidence="6" id="KW-1185">Reference proteome</keyword>
<evidence type="ECO:0008006" key="7">
    <source>
        <dbReference type="Google" id="ProtNLM"/>
    </source>
</evidence>
<dbReference type="OrthoDB" id="297219at2759"/>
<reference evidence="5 6" key="1">
    <citation type="submission" date="2016-03" db="EMBL/GenBank/DDBJ databases">
        <title>Fine-scale spatial genetic structure of a fungal parasite of coffee scale insects.</title>
        <authorList>
            <person name="Jackson D."/>
            <person name="Zemenick K.A."/>
            <person name="Malloure B."/>
            <person name="Quandt C.A."/>
            <person name="James T.Y."/>
        </authorList>
    </citation>
    <scope>NUCLEOTIDE SEQUENCE [LARGE SCALE GENOMIC DNA]</scope>
    <source>
        <strain evidence="5 6">UM487</strain>
    </source>
</reference>
<comment type="similarity">
    <text evidence="2">Belongs to the NRDE2 family.</text>
</comment>
<evidence type="ECO:0000313" key="5">
    <source>
        <dbReference type="EMBL" id="OAR00968.1"/>
    </source>
</evidence>
<evidence type="ECO:0000256" key="3">
    <source>
        <dbReference type="ARBA" id="ARBA00023242"/>
    </source>
</evidence>
<gene>
    <name evidence="5" type="ORF">LLEC1_07225</name>
</gene>
<evidence type="ECO:0000256" key="1">
    <source>
        <dbReference type="ARBA" id="ARBA00004123"/>
    </source>
</evidence>
<dbReference type="GO" id="GO:1902369">
    <property type="term" value="P:negative regulation of RNA catabolic process"/>
    <property type="evidence" value="ECO:0007669"/>
    <property type="project" value="TreeGrafter"/>
</dbReference>
<comment type="subcellular location">
    <subcellularLocation>
        <location evidence="1">Nucleus</location>
    </subcellularLocation>
</comment>
<feature type="region of interest" description="Disordered" evidence="4">
    <location>
        <begin position="143"/>
        <end position="253"/>
    </location>
</feature>
<protein>
    <recommendedName>
        <fullName evidence="7">DUF1740-domain-containing protein</fullName>
    </recommendedName>
</protein>
<dbReference type="GO" id="GO:0071013">
    <property type="term" value="C:catalytic step 2 spliceosome"/>
    <property type="evidence" value="ECO:0007669"/>
    <property type="project" value="TreeGrafter"/>
</dbReference>
<keyword evidence="3" id="KW-0539">Nucleus</keyword>
<feature type="compositionally biased region" description="Basic and acidic residues" evidence="4">
    <location>
        <begin position="70"/>
        <end position="84"/>
    </location>
</feature>
<dbReference type="PANTHER" id="PTHR13471">
    <property type="entry name" value="TETRATRICOPEPTIDE-LIKE HELICAL"/>
    <property type="match status" value="1"/>
</dbReference>
<dbReference type="Proteomes" id="UP000243081">
    <property type="component" value="Unassembled WGS sequence"/>
</dbReference>
<dbReference type="OMA" id="MRDKELH"/>
<dbReference type="AlphaFoldDB" id="A0A179IED6"/>
<dbReference type="Pfam" id="PF08424">
    <property type="entry name" value="NRDE-2"/>
    <property type="match status" value="1"/>
</dbReference>
<comment type="caution">
    <text evidence="5">The sequence shown here is derived from an EMBL/GenBank/DDBJ whole genome shotgun (WGS) entry which is preliminary data.</text>
</comment>
<dbReference type="GO" id="GO:0031048">
    <property type="term" value="P:regulatory ncRNA-mediated heterochromatin formation"/>
    <property type="evidence" value="ECO:0007669"/>
    <property type="project" value="TreeGrafter"/>
</dbReference>
<accession>A0A179IED6</accession>
<feature type="region of interest" description="Disordered" evidence="4">
    <location>
        <begin position="1"/>
        <end position="100"/>
    </location>
</feature>
<feature type="compositionally biased region" description="Basic and acidic residues" evidence="4">
    <location>
        <begin position="206"/>
        <end position="233"/>
    </location>
</feature>
<organism evidence="5 6">
    <name type="scientific">Cordyceps confragosa</name>
    <name type="common">Lecanicillium lecanii</name>
    <dbReference type="NCBI Taxonomy" id="2714763"/>
    <lineage>
        <taxon>Eukaryota</taxon>
        <taxon>Fungi</taxon>
        <taxon>Dikarya</taxon>
        <taxon>Ascomycota</taxon>
        <taxon>Pezizomycotina</taxon>
        <taxon>Sordariomycetes</taxon>
        <taxon>Hypocreomycetidae</taxon>
        <taxon>Hypocreales</taxon>
        <taxon>Cordycipitaceae</taxon>
        <taxon>Akanthomyces</taxon>
    </lineage>
</organism>
<dbReference type="EMBL" id="LUKN01001444">
    <property type="protein sequence ID" value="OAR00968.1"/>
    <property type="molecule type" value="Genomic_DNA"/>
</dbReference>